<protein>
    <submittedName>
        <fullName evidence="1">Uncharacterized protein</fullName>
    </submittedName>
</protein>
<reference evidence="1" key="1">
    <citation type="submission" date="2019-11" db="EMBL/GenBank/DDBJ databases">
        <title>Nori genome reveals adaptations in red seaweeds to the harsh intertidal environment.</title>
        <authorList>
            <person name="Wang D."/>
            <person name="Mao Y."/>
        </authorList>
    </citation>
    <scope>NUCLEOTIDE SEQUENCE</scope>
    <source>
        <tissue evidence="1">Gametophyte</tissue>
    </source>
</reference>
<organism evidence="1 2">
    <name type="scientific">Pyropia yezoensis</name>
    <name type="common">Susabi-nori</name>
    <name type="synonym">Porphyra yezoensis</name>
    <dbReference type="NCBI Taxonomy" id="2788"/>
    <lineage>
        <taxon>Eukaryota</taxon>
        <taxon>Rhodophyta</taxon>
        <taxon>Bangiophyceae</taxon>
        <taxon>Bangiales</taxon>
        <taxon>Bangiaceae</taxon>
        <taxon>Pyropia</taxon>
    </lineage>
</organism>
<keyword evidence="2" id="KW-1185">Reference proteome</keyword>
<dbReference type="Proteomes" id="UP000798662">
    <property type="component" value="Chromosome 1"/>
</dbReference>
<proteinExistence type="predicted"/>
<evidence type="ECO:0000313" key="1">
    <source>
        <dbReference type="EMBL" id="KAK1857855.1"/>
    </source>
</evidence>
<gene>
    <name evidence="1" type="ORF">I4F81_000469</name>
</gene>
<sequence length="402" mass="42933">MREMVGGVADEKLISAANPSGAVAGVVRSIVKEEIAAHGERQPKLQETAAAVSKVVSAAVLHVIKTTPPARSIHDMGRDELDAAARKSVSGFKKFREHLLEVLIRRIVAIVGDAAAPVDVLTVFFPPAARKNETYSNSEFNKIIMSLLNVLYELNALKAKEERPFILQAKVQLDVTSLDVLDVSLLAVGRTALHQGRSEASKSFFQLFALYLTTAGASMELEVPGAPAPALGAGAGSAYFAVLQKIRASKTGKVAREPSASVHLVERHACLYVIATMFRQAMVLKPFVFPPVALHAGACSLRGILVARVQRSSEGADGQVDWTTEAHKDAEKRSGPGVWSLLMPMTERRPELLQKIQALTPTECQELQGSNTEPPLGDSSAGGPANAEVGSTVPPQPSWLEG</sequence>
<comment type="caution">
    <text evidence="1">The sequence shown here is derived from an EMBL/GenBank/DDBJ whole genome shotgun (WGS) entry which is preliminary data.</text>
</comment>
<dbReference type="EMBL" id="CM020618">
    <property type="protein sequence ID" value="KAK1857855.1"/>
    <property type="molecule type" value="Genomic_DNA"/>
</dbReference>
<accession>A0ACC3BJE1</accession>
<evidence type="ECO:0000313" key="2">
    <source>
        <dbReference type="Proteomes" id="UP000798662"/>
    </source>
</evidence>
<name>A0ACC3BJE1_PYRYE</name>